<name>A0A401IUP1_9LACO</name>
<keyword evidence="3" id="KW-1185">Reference proteome</keyword>
<evidence type="ECO:0000256" key="1">
    <source>
        <dbReference type="SAM" id="Phobius"/>
    </source>
</evidence>
<comment type="caution">
    <text evidence="2">The sequence shown here is derived from an EMBL/GenBank/DDBJ whole genome shotgun (WGS) entry which is preliminary data.</text>
</comment>
<gene>
    <name evidence="2" type="ORF">LFYK43_17290</name>
</gene>
<keyword evidence="1" id="KW-0812">Transmembrane</keyword>
<dbReference type="AlphaFoldDB" id="A0A401IUP1"/>
<proteinExistence type="predicted"/>
<keyword evidence="1" id="KW-1133">Transmembrane helix</keyword>
<evidence type="ECO:0000313" key="3">
    <source>
        <dbReference type="Proteomes" id="UP000286848"/>
    </source>
</evidence>
<accession>A0A401IUP1</accession>
<keyword evidence="1" id="KW-0472">Membrane</keyword>
<organism evidence="2 3">
    <name type="scientific">Ligilactobacillus salitolerans</name>
    <dbReference type="NCBI Taxonomy" id="1808352"/>
    <lineage>
        <taxon>Bacteria</taxon>
        <taxon>Bacillati</taxon>
        <taxon>Bacillota</taxon>
        <taxon>Bacilli</taxon>
        <taxon>Lactobacillales</taxon>
        <taxon>Lactobacillaceae</taxon>
        <taxon>Ligilactobacillus</taxon>
    </lineage>
</organism>
<reference evidence="2 3" key="1">
    <citation type="journal article" date="2019" name="Int. J. Syst. Evol. Microbiol.">
        <title>Lactobacillus salitolerans sp. nov., a novel lactic acid bacterium isolated from spent mushroom substrates.</title>
        <authorList>
            <person name="Tohno M."/>
            <person name="Tanizawa Y."/>
            <person name="Kojima Y."/>
            <person name="Sakamoto M."/>
            <person name="Nakamura Y."/>
            <person name="Ohkuma M."/>
            <person name="Kobayashi H."/>
        </authorList>
    </citation>
    <scope>NUCLEOTIDE SEQUENCE [LARGE SCALE GENOMIC DNA]</scope>
    <source>
        <strain evidence="2 3">YK43</strain>
    </source>
</reference>
<feature type="transmembrane region" description="Helical" evidence="1">
    <location>
        <begin position="6"/>
        <end position="32"/>
    </location>
</feature>
<evidence type="ECO:0000313" key="2">
    <source>
        <dbReference type="EMBL" id="GBG95270.1"/>
    </source>
</evidence>
<protein>
    <submittedName>
        <fullName evidence="2">Uncharacterized protein</fullName>
    </submittedName>
</protein>
<dbReference type="RefSeq" id="WP_124977429.1">
    <property type="nucleotide sequence ID" value="NZ_BFFP01000030.1"/>
</dbReference>
<dbReference type="Proteomes" id="UP000286848">
    <property type="component" value="Unassembled WGS sequence"/>
</dbReference>
<sequence length="238" mass="25873">MLSLIAIGVEIGTVGLGTPLVLAAFGSLFSIFDLQGDFSKMRTGRSKGNNLVKEKIFGSNDIAYDTSSILTGALSGKALYKELADKGITVAVSKEARTIVKPKFTEGVLKSKETKKEAVRVVSSAFGKQVVKDYTKKEATKPFGIYYNQVTRDTVYSLTGNQLASDIAGDTAGKVATKGAGKATQTVRNQYANQKTRMELGNEYFQTTIGMPQSINQENNQQFNEIANFVEGLRKEKR</sequence>
<dbReference type="EMBL" id="BFFP01000030">
    <property type="protein sequence ID" value="GBG95270.1"/>
    <property type="molecule type" value="Genomic_DNA"/>
</dbReference>